<dbReference type="EMBL" id="LT670849">
    <property type="protein sequence ID" value="SHN87133.1"/>
    <property type="molecule type" value="Genomic_DNA"/>
</dbReference>
<reference evidence="4" key="1">
    <citation type="submission" date="2016-11" db="EMBL/GenBank/DDBJ databases">
        <authorList>
            <person name="Varghese N."/>
            <person name="Submissions S."/>
        </authorList>
    </citation>
    <scope>NUCLEOTIDE SEQUENCE [LARGE SCALE GENOMIC DNA]</scope>
    <source>
        <strain evidence="4">GAS401</strain>
    </source>
</reference>
<dbReference type="PANTHER" id="PTHR23150">
    <property type="entry name" value="SULFATASE MODIFYING FACTOR 1, 2"/>
    <property type="match status" value="1"/>
</dbReference>
<dbReference type="SUPFAM" id="SSF56436">
    <property type="entry name" value="C-type lectin-like"/>
    <property type="match status" value="1"/>
</dbReference>
<keyword evidence="4" id="KW-1185">Reference proteome</keyword>
<dbReference type="AlphaFoldDB" id="A0A1M7UVX5"/>
<evidence type="ECO:0000256" key="1">
    <source>
        <dbReference type="SAM" id="MobiDB-lite"/>
    </source>
</evidence>
<feature type="domain" description="Sulfatase-modifying factor enzyme-like" evidence="2">
    <location>
        <begin position="16"/>
        <end position="317"/>
    </location>
</feature>
<dbReference type="PANTHER" id="PTHR23150:SF19">
    <property type="entry name" value="FORMYLGLYCINE-GENERATING ENZYME"/>
    <property type="match status" value="1"/>
</dbReference>
<accession>A0A1M7UVX5</accession>
<feature type="region of interest" description="Disordered" evidence="1">
    <location>
        <begin position="1"/>
        <end position="22"/>
    </location>
</feature>
<dbReference type="Gene3D" id="3.90.1580.10">
    <property type="entry name" value="paralog of FGE (formylglycine-generating enzyme)"/>
    <property type="match status" value="1"/>
</dbReference>
<dbReference type="OrthoDB" id="9768004at2"/>
<dbReference type="GO" id="GO:0120147">
    <property type="term" value="F:formylglycine-generating oxidase activity"/>
    <property type="evidence" value="ECO:0007669"/>
    <property type="project" value="TreeGrafter"/>
</dbReference>
<proteinExistence type="predicted"/>
<organism evidence="3 4">
    <name type="scientific">Bradyrhizobium erythrophlei</name>
    <dbReference type="NCBI Taxonomy" id="1437360"/>
    <lineage>
        <taxon>Bacteria</taxon>
        <taxon>Pseudomonadati</taxon>
        <taxon>Pseudomonadota</taxon>
        <taxon>Alphaproteobacteria</taxon>
        <taxon>Hyphomicrobiales</taxon>
        <taxon>Nitrobacteraceae</taxon>
        <taxon>Bradyrhizobium</taxon>
    </lineage>
</organism>
<dbReference type="Pfam" id="PF03781">
    <property type="entry name" value="FGE-sulfatase"/>
    <property type="match status" value="1"/>
</dbReference>
<dbReference type="InterPro" id="IPR051043">
    <property type="entry name" value="Sulfatase_Mod_Factor_Kinase"/>
</dbReference>
<sequence>MSLADADSAARHQEQAGMRLVPGGTFRMGSDKHYPEEAPVHRVTVDGFWMDRTPVTNRQFREFVAATGYVTFAEIAPKPEDYPGALPHMLNAGSLVFDPPDHSVDLNNFANWWRFKFRANWRRPYGKGSSIRGLDDHPVVHISYRDAEAYAAWAGKQLPTEAEWEYAARGGLDQAEFAWGNEFTLDGRHMANTWQGAFPHENLASDGYARTSPVGAFPPNPFGLFDMIGNVWEWTTDWYSTRHAGDAPKVCCVPENPRGGIEAGSYDPCQPQIRIPRKVVKGGSHLCAPNYCRRYRPAARHPQPVDTSMSHVGFRCITRTGGVRDERDEKTG</sequence>
<evidence type="ECO:0000259" key="2">
    <source>
        <dbReference type="Pfam" id="PF03781"/>
    </source>
</evidence>
<evidence type="ECO:0000313" key="3">
    <source>
        <dbReference type="EMBL" id="SHN87133.1"/>
    </source>
</evidence>
<dbReference type="RefSeq" id="WP_072825078.1">
    <property type="nucleotide sequence ID" value="NZ_LT670849.1"/>
</dbReference>
<name>A0A1M7UVX5_9BRAD</name>
<dbReference type="InterPro" id="IPR042095">
    <property type="entry name" value="SUMF_sf"/>
</dbReference>
<gene>
    <name evidence="3" type="ORF">SAMN05444170_7019</name>
</gene>
<dbReference type="InterPro" id="IPR016187">
    <property type="entry name" value="CTDL_fold"/>
</dbReference>
<evidence type="ECO:0000313" key="4">
    <source>
        <dbReference type="Proteomes" id="UP000184096"/>
    </source>
</evidence>
<dbReference type="InterPro" id="IPR005532">
    <property type="entry name" value="SUMF_dom"/>
</dbReference>
<protein>
    <submittedName>
        <fullName evidence="3">Formylglycine-generating enzyme, required for sulfatase activity, contains SUMF1/FGE domain</fullName>
    </submittedName>
</protein>
<dbReference type="Proteomes" id="UP000184096">
    <property type="component" value="Chromosome I"/>
</dbReference>